<organism evidence="2">
    <name type="scientific">Acidobacterium capsulatum</name>
    <dbReference type="NCBI Taxonomy" id="33075"/>
    <lineage>
        <taxon>Bacteria</taxon>
        <taxon>Pseudomonadati</taxon>
        <taxon>Acidobacteriota</taxon>
        <taxon>Terriglobia</taxon>
        <taxon>Terriglobales</taxon>
        <taxon>Acidobacteriaceae</taxon>
        <taxon>Acidobacterium</taxon>
    </lineage>
</organism>
<name>A0A7V4XSS1_9BACT</name>
<reference evidence="2" key="1">
    <citation type="journal article" date="2020" name="mSystems">
        <title>Genome- and Community-Level Interaction Insights into Carbon Utilization and Element Cycling Functions of Hydrothermarchaeota in Hydrothermal Sediment.</title>
        <authorList>
            <person name="Zhou Z."/>
            <person name="Liu Y."/>
            <person name="Xu W."/>
            <person name="Pan J."/>
            <person name="Luo Z.H."/>
            <person name="Li M."/>
        </authorList>
    </citation>
    <scope>NUCLEOTIDE SEQUENCE [LARGE SCALE GENOMIC DNA]</scope>
    <source>
        <strain evidence="2">SpSt-855</strain>
    </source>
</reference>
<proteinExistence type="predicted"/>
<feature type="domain" description="AbiEi antitoxin N-terminal" evidence="1">
    <location>
        <begin position="12"/>
        <end position="60"/>
    </location>
</feature>
<comment type="caution">
    <text evidence="2">The sequence shown here is derived from an EMBL/GenBank/DDBJ whole genome shotgun (WGS) entry which is preliminary data.</text>
</comment>
<accession>A0A7V4XSS1</accession>
<dbReference type="EMBL" id="DTKL01000038">
    <property type="protein sequence ID" value="HGY94296.1"/>
    <property type="molecule type" value="Genomic_DNA"/>
</dbReference>
<sequence length="206" mass="23403">MTAQPNLSSPAERALQIFQTHGGILSTSQALKLGIHPRTLYALRDDAKLERMGRGLYRLAHIQPLGNPDLVTVALKVPQGIVCLISALAFHRMTTQIPHAVYLAIPANSQAPVLEYPPLRLFWYSNAVYESGIVEERLDNTRVRLYSPEKTLADCFKYRNKLGIDVCVEALNLYRQRGRMKLDLIERYAKVCRVERIMRPYLEAVV</sequence>
<evidence type="ECO:0000259" key="1">
    <source>
        <dbReference type="Pfam" id="PF13338"/>
    </source>
</evidence>
<dbReference type="Pfam" id="PF13338">
    <property type="entry name" value="AbiEi_4"/>
    <property type="match status" value="1"/>
</dbReference>
<dbReference type="AlphaFoldDB" id="A0A7V4XSS1"/>
<gene>
    <name evidence="2" type="ORF">ENW50_06375</name>
</gene>
<dbReference type="InterPro" id="IPR025159">
    <property type="entry name" value="AbiEi_N"/>
</dbReference>
<protein>
    <submittedName>
        <fullName evidence="2">Transcriptional regulator</fullName>
    </submittedName>
</protein>
<evidence type="ECO:0000313" key="2">
    <source>
        <dbReference type="EMBL" id="HGY94296.1"/>
    </source>
</evidence>